<keyword evidence="3" id="KW-0540">Nuclease</keyword>
<evidence type="ECO:0000256" key="1">
    <source>
        <dbReference type="ARBA" id="ARBA00007435"/>
    </source>
</evidence>
<dbReference type="Proteomes" id="UP000535182">
    <property type="component" value="Unassembled WGS sequence"/>
</dbReference>
<reference evidence="3 4" key="1">
    <citation type="submission" date="2020-08" db="EMBL/GenBank/DDBJ databases">
        <title>Genomic Encyclopedia of Type Strains, Phase IV (KMG-V): Genome sequencing to study the core and pangenomes of soil and plant-associated prokaryotes.</title>
        <authorList>
            <person name="Whitman W."/>
        </authorList>
    </citation>
    <scope>NUCLEOTIDE SEQUENCE [LARGE SCALE GENOMIC DNA]</scope>
    <source>
        <strain evidence="3 4">X5P2</strain>
    </source>
</reference>
<dbReference type="PANTHER" id="PTHR34477">
    <property type="entry name" value="UPF0213 PROTEIN YHBQ"/>
    <property type="match status" value="1"/>
</dbReference>
<keyword evidence="3" id="KW-0255">Endonuclease</keyword>
<dbReference type="PANTHER" id="PTHR34477:SF5">
    <property type="entry name" value="BSL5627 PROTEIN"/>
    <property type="match status" value="1"/>
</dbReference>
<dbReference type="InterPro" id="IPR000305">
    <property type="entry name" value="GIY-YIG_endonuc"/>
</dbReference>
<sequence length="125" mass="14318">MSEYAYVYILANGYKKLYIGVTTQLAVRVRQHKNRIDPECHTARYNINQLVYFETFTTVTAAIAREKQLKGWLRIRKLDLIISTNPGWVDLSNDWGKPINLLTDDGGKIGQVKQNKYGDPSLRTG</sequence>
<dbReference type="SUPFAM" id="SSF82771">
    <property type="entry name" value="GIY-YIG endonuclease"/>
    <property type="match status" value="1"/>
</dbReference>
<proteinExistence type="inferred from homology"/>
<keyword evidence="4" id="KW-1185">Reference proteome</keyword>
<dbReference type="PROSITE" id="PS50164">
    <property type="entry name" value="GIY_YIG"/>
    <property type="match status" value="1"/>
</dbReference>
<dbReference type="CDD" id="cd10448">
    <property type="entry name" value="GIY-YIG_unchar_3"/>
    <property type="match status" value="1"/>
</dbReference>
<dbReference type="AlphaFoldDB" id="A0A9X0QCH1"/>
<accession>A0A9X0QCH1</accession>
<protein>
    <submittedName>
        <fullName evidence="3">Endonuclease</fullName>
    </submittedName>
</protein>
<comment type="caution">
    <text evidence="3">The sequence shown here is derived from an EMBL/GenBank/DDBJ whole genome shotgun (WGS) entry which is preliminary data.</text>
</comment>
<gene>
    <name evidence="3" type="ORF">HDF14_001331</name>
</gene>
<dbReference type="EMBL" id="JACHEB010000003">
    <property type="protein sequence ID" value="MBB5327725.1"/>
    <property type="molecule type" value="Genomic_DNA"/>
</dbReference>
<comment type="similarity">
    <text evidence="1">Belongs to the UPF0213 family.</text>
</comment>
<dbReference type="InterPro" id="IPR050190">
    <property type="entry name" value="UPF0213_domain"/>
</dbReference>
<dbReference type="GO" id="GO:0004519">
    <property type="term" value="F:endonuclease activity"/>
    <property type="evidence" value="ECO:0007669"/>
    <property type="project" value="UniProtKB-KW"/>
</dbReference>
<evidence type="ECO:0000313" key="4">
    <source>
        <dbReference type="Proteomes" id="UP000535182"/>
    </source>
</evidence>
<dbReference type="InterPro" id="IPR035901">
    <property type="entry name" value="GIY-YIG_endonuc_sf"/>
</dbReference>
<evidence type="ECO:0000313" key="3">
    <source>
        <dbReference type="EMBL" id="MBB5327725.1"/>
    </source>
</evidence>
<evidence type="ECO:0000259" key="2">
    <source>
        <dbReference type="PROSITE" id="PS50164"/>
    </source>
</evidence>
<organism evidence="3 4">
    <name type="scientific">Tunturiibacter gelidiferens</name>
    <dbReference type="NCBI Taxonomy" id="3069689"/>
    <lineage>
        <taxon>Bacteria</taxon>
        <taxon>Pseudomonadati</taxon>
        <taxon>Acidobacteriota</taxon>
        <taxon>Terriglobia</taxon>
        <taxon>Terriglobales</taxon>
        <taxon>Acidobacteriaceae</taxon>
        <taxon>Tunturiibacter</taxon>
    </lineage>
</organism>
<keyword evidence="3" id="KW-0378">Hydrolase</keyword>
<feature type="domain" description="GIY-YIG" evidence="2">
    <location>
        <begin position="3"/>
        <end position="79"/>
    </location>
</feature>
<dbReference type="RefSeq" id="WP_183974712.1">
    <property type="nucleotide sequence ID" value="NZ_JACHEB010000003.1"/>
</dbReference>
<dbReference type="Pfam" id="PF01541">
    <property type="entry name" value="GIY-YIG"/>
    <property type="match status" value="1"/>
</dbReference>
<name>A0A9X0QCH1_9BACT</name>
<dbReference type="Gene3D" id="3.40.1440.10">
    <property type="entry name" value="GIY-YIG endonuclease"/>
    <property type="match status" value="1"/>
</dbReference>